<name>A0ABR1R3S3_9PEZI</name>
<evidence type="ECO:0000313" key="3">
    <source>
        <dbReference type="Proteomes" id="UP001396898"/>
    </source>
</evidence>
<keyword evidence="3" id="KW-1185">Reference proteome</keyword>
<protein>
    <recommendedName>
        <fullName evidence="4">SprT-like domain-containing protein</fullName>
    </recommendedName>
</protein>
<dbReference type="EMBL" id="JAQQWI010000019">
    <property type="protein sequence ID" value="KAK7998863.1"/>
    <property type="molecule type" value="Genomic_DNA"/>
</dbReference>
<evidence type="ECO:0000313" key="2">
    <source>
        <dbReference type="EMBL" id="KAK7998863.1"/>
    </source>
</evidence>
<comment type="caution">
    <text evidence="2">The sequence shown here is derived from an EMBL/GenBank/DDBJ whole genome shotgun (WGS) entry which is preliminary data.</text>
</comment>
<evidence type="ECO:0000256" key="1">
    <source>
        <dbReference type="SAM" id="MobiDB-lite"/>
    </source>
</evidence>
<sequence>MRSVEDRRMLLKIRDGTSPPSLMAASSWRKKDKQGEAEWNAKSPEVITLSPGYLKSLQNKGFPRYSKELINNARLDTVNKAAAGAAGQEIESSIDLLNTLKLTLLHEISHLGLMKWAIDKEEPRCYTWDNAVRLQTCRNAEIFALFIVVSDLIKNHGLRVTASGMIEPI</sequence>
<organism evidence="2 3">
    <name type="scientific">Apiospora marii</name>
    <dbReference type="NCBI Taxonomy" id="335849"/>
    <lineage>
        <taxon>Eukaryota</taxon>
        <taxon>Fungi</taxon>
        <taxon>Dikarya</taxon>
        <taxon>Ascomycota</taxon>
        <taxon>Pezizomycotina</taxon>
        <taxon>Sordariomycetes</taxon>
        <taxon>Xylariomycetidae</taxon>
        <taxon>Amphisphaeriales</taxon>
        <taxon>Apiosporaceae</taxon>
        <taxon>Apiospora</taxon>
    </lineage>
</organism>
<reference evidence="2 3" key="1">
    <citation type="submission" date="2023-01" db="EMBL/GenBank/DDBJ databases">
        <title>Analysis of 21 Apiospora genomes using comparative genomics revels a genus with tremendous synthesis potential of carbohydrate active enzymes and secondary metabolites.</title>
        <authorList>
            <person name="Sorensen T."/>
        </authorList>
    </citation>
    <scope>NUCLEOTIDE SEQUENCE [LARGE SCALE GENOMIC DNA]</scope>
    <source>
        <strain evidence="2 3">CBS 20057</strain>
    </source>
</reference>
<accession>A0ABR1R3S3</accession>
<gene>
    <name evidence="2" type="ORF">PG991_014538</name>
</gene>
<evidence type="ECO:0008006" key="4">
    <source>
        <dbReference type="Google" id="ProtNLM"/>
    </source>
</evidence>
<feature type="region of interest" description="Disordered" evidence="1">
    <location>
        <begin position="16"/>
        <end position="40"/>
    </location>
</feature>
<dbReference type="Proteomes" id="UP001396898">
    <property type="component" value="Unassembled WGS sequence"/>
</dbReference>
<proteinExistence type="predicted"/>